<keyword evidence="3" id="KW-1185">Reference proteome</keyword>
<dbReference type="SUPFAM" id="SSF48452">
    <property type="entry name" value="TPR-like"/>
    <property type="match status" value="1"/>
</dbReference>
<feature type="chain" id="PRO_5021240074" description="Type VI secretion protein" evidence="1">
    <location>
        <begin position="21"/>
        <end position="143"/>
    </location>
</feature>
<comment type="caution">
    <text evidence="2">The sequence shown here is derived from an EMBL/GenBank/DDBJ whole genome shotgun (WGS) entry which is preliminary data.</text>
</comment>
<dbReference type="NCBIfam" id="NF038027">
    <property type="entry name" value="TssQ_fam"/>
    <property type="match status" value="1"/>
</dbReference>
<protein>
    <recommendedName>
        <fullName evidence="4">Type VI secretion protein</fullName>
    </recommendedName>
</protein>
<organism evidence="2 3">
    <name type="scientific">Massilia horti</name>
    <dbReference type="NCBI Taxonomy" id="2562153"/>
    <lineage>
        <taxon>Bacteria</taxon>
        <taxon>Pseudomonadati</taxon>
        <taxon>Pseudomonadota</taxon>
        <taxon>Betaproteobacteria</taxon>
        <taxon>Burkholderiales</taxon>
        <taxon>Oxalobacteraceae</taxon>
        <taxon>Telluria group</taxon>
        <taxon>Massilia</taxon>
    </lineage>
</organism>
<dbReference type="AlphaFoldDB" id="A0A4Y9T1Y3"/>
<dbReference type="EMBL" id="SPUM01000103">
    <property type="protein sequence ID" value="TFW30917.1"/>
    <property type="molecule type" value="Genomic_DNA"/>
</dbReference>
<proteinExistence type="predicted"/>
<keyword evidence="1" id="KW-0732">Signal</keyword>
<name>A0A4Y9T1Y3_9BURK</name>
<gene>
    <name evidence="2" type="ORF">E4O92_15175</name>
</gene>
<evidence type="ECO:0000256" key="1">
    <source>
        <dbReference type="SAM" id="SignalP"/>
    </source>
</evidence>
<dbReference type="OrthoDB" id="8590585at2"/>
<dbReference type="Proteomes" id="UP000297258">
    <property type="component" value="Unassembled WGS sequence"/>
</dbReference>
<dbReference type="InterPro" id="IPR011990">
    <property type="entry name" value="TPR-like_helical_dom_sf"/>
</dbReference>
<dbReference type="InterPro" id="IPR047780">
    <property type="entry name" value="TssQ-like"/>
</dbReference>
<dbReference type="RefSeq" id="WP_135190579.1">
    <property type="nucleotide sequence ID" value="NZ_SPUM01000103.1"/>
</dbReference>
<accession>A0A4Y9T1Y3</accession>
<feature type="signal peptide" evidence="1">
    <location>
        <begin position="1"/>
        <end position="20"/>
    </location>
</feature>
<evidence type="ECO:0008006" key="4">
    <source>
        <dbReference type="Google" id="ProtNLM"/>
    </source>
</evidence>
<dbReference type="PROSITE" id="PS51257">
    <property type="entry name" value="PROKAR_LIPOPROTEIN"/>
    <property type="match status" value="1"/>
</dbReference>
<sequence length="143" mass="15550">MNTVRQLMLAALAVSLAGCAELPFFGDRDKPAAAHRRASNVSAKRAPAALREGIGLYNEGDFNGAIRRLQSDEIANAPLATRLTALKYTAFSYCVTSRPAQCRQAFDKALRLDPSFDLAPGEYGHPLWGPVFARAKKDRERGG</sequence>
<evidence type="ECO:0000313" key="2">
    <source>
        <dbReference type="EMBL" id="TFW30917.1"/>
    </source>
</evidence>
<reference evidence="2 3" key="1">
    <citation type="submission" date="2019-03" db="EMBL/GenBank/DDBJ databases">
        <title>Draft genome of Massilia hortus sp. nov., a novel bacterial species of the Oxalobacteraceae family.</title>
        <authorList>
            <person name="Peta V."/>
            <person name="Raths R."/>
            <person name="Bucking H."/>
        </authorList>
    </citation>
    <scope>NUCLEOTIDE SEQUENCE [LARGE SCALE GENOMIC DNA]</scope>
    <source>
        <strain evidence="2 3">ONC3</strain>
    </source>
</reference>
<evidence type="ECO:0000313" key="3">
    <source>
        <dbReference type="Proteomes" id="UP000297258"/>
    </source>
</evidence>